<gene>
    <name evidence="4" type="ORF">GCM10009038_26060</name>
</gene>
<evidence type="ECO:0000256" key="2">
    <source>
        <dbReference type="ARBA" id="ARBA00022801"/>
    </source>
</evidence>
<proteinExistence type="inferred from homology"/>
<protein>
    <submittedName>
        <fullName evidence="4">Agmatinase</fullName>
    </submittedName>
</protein>
<keyword evidence="5" id="KW-1185">Reference proteome</keyword>
<keyword evidence="2" id="KW-0378">Hydrolase</keyword>
<reference evidence="5" key="1">
    <citation type="journal article" date="2019" name="Int. J. Syst. Evol. Microbiol.">
        <title>The Global Catalogue of Microorganisms (GCM) 10K type strain sequencing project: providing services to taxonomists for standard genome sequencing and annotation.</title>
        <authorList>
            <consortium name="The Broad Institute Genomics Platform"/>
            <consortium name="The Broad Institute Genome Sequencing Center for Infectious Disease"/>
            <person name="Wu L."/>
            <person name="Ma J."/>
        </authorList>
    </citation>
    <scope>NUCLEOTIDE SEQUENCE [LARGE SCALE GENOMIC DNA]</scope>
    <source>
        <strain evidence="5">KCTC 32998</strain>
    </source>
</reference>
<dbReference type="InterPro" id="IPR006035">
    <property type="entry name" value="Ureohydrolase"/>
</dbReference>
<dbReference type="SUPFAM" id="SSF52768">
    <property type="entry name" value="Arginase/deacetylase"/>
    <property type="match status" value="1"/>
</dbReference>
<comment type="similarity">
    <text evidence="3">Belongs to the arginase family.</text>
</comment>
<name>A0ABQ3E4D7_9GAMM</name>
<keyword evidence="1" id="KW-0479">Metal-binding</keyword>
<dbReference type="PANTHER" id="PTHR11358:SF26">
    <property type="entry name" value="GUANIDINO ACID HYDROLASE, MITOCHONDRIAL"/>
    <property type="match status" value="1"/>
</dbReference>
<dbReference type="Proteomes" id="UP000646745">
    <property type="component" value="Unassembled WGS sequence"/>
</dbReference>
<dbReference type="PROSITE" id="PS51409">
    <property type="entry name" value="ARGINASE_2"/>
    <property type="match status" value="1"/>
</dbReference>
<accession>A0ABQ3E4D7</accession>
<dbReference type="InterPro" id="IPR023696">
    <property type="entry name" value="Ureohydrolase_dom_sf"/>
</dbReference>
<dbReference type="RefSeq" id="WP_189445137.1">
    <property type="nucleotide sequence ID" value="NZ_BMZI01000005.1"/>
</dbReference>
<evidence type="ECO:0000256" key="3">
    <source>
        <dbReference type="PROSITE-ProRule" id="PRU00742"/>
    </source>
</evidence>
<comment type="caution">
    <text evidence="4">The sequence shown here is derived from an EMBL/GenBank/DDBJ whole genome shotgun (WGS) entry which is preliminary data.</text>
</comment>
<dbReference type="Gene3D" id="3.40.800.10">
    <property type="entry name" value="Ureohydrolase domain"/>
    <property type="match status" value="1"/>
</dbReference>
<dbReference type="EMBL" id="BMZI01000005">
    <property type="protein sequence ID" value="GHB25738.1"/>
    <property type="molecule type" value="Genomic_DNA"/>
</dbReference>
<evidence type="ECO:0000313" key="5">
    <source>
        <dbReference type="Proteomes" id="UP000646745"/>
    </source>
</evidence>
<dbReference type="Pfam" id="PF00491">
    <property type="entry name" value="Arginase"/>
    <property type="match status" value="1"/>
</dbReference>
<dbReference type="PIRSF" id="PIRSF036979">
    <property type="entry name" value="Arginase"/>
    <property type="match status" value="1"/>
</dbReference>
<dbReference type="PANTHER" id="PTHR11358">
    <property type="entry name" value="ARGINASE/AGMATINASE"/>
    <property type="match status" value="1"/>
</dbReference>
<organism evidence="4 5">
    <name type="scientific">Salinicola rhizosphaerae</name>
    <dbReference type="NCBI Taxonomy" id="1443141"/>
    <lineage>
        <taxon>Bacteria</taxon>
        <taxon>Pseudomonadati</taxon>
        <taxon>Pseudomonadota</taxon>
        <taxon>Gammaproteobacteria</taxon>
        <taxon>Oceanospirillales</taxon>
        <taxon>Halomonadaceae</taxon>
        <taxon>Salinicola</taxon>
    </lineage>
</organism>
<evidence type="ECO:0000313" key="4">
    <source>
        <dbReference type="EMBL" id="GHB25738.1"/>
    </source>
</evidence>
<evidence type="ECO:0000256" key="1">
    <source>
        <dbReference type="ARBA" id="ARBA00022723"/>
    </source>
</evidence>
<sequence length="319" mass="34674">MFDATKTNRAYCGIPTFLRADLCALGGEIPTDAMAVLGIPFDEASPFMPGARFAPRSLREHSLRFSPQSYYDMTSDRTYLTDAVTGRAIVDAGDVDVVPVNVAATHHNITEAVAVLLAADAIPVVLGGDHSISFPVVSAFQRPIHVIQIDAHLDFAPITDTLTYTNGQPFRHISNLPQVQSVTHIGARSLRIREAEYRDTLAAGNRIVGMDEIRETAIEDWLGHIPADASVYLSVDIDAFDMSLVPGCVSGEPDGLDYRQMRSLLKAIVARFDLVGFDLVEINPQLDVATGATSYLGAQVLVELMGYRLAKVRMSELAN</sequence>